<proteinExistence type="predicted"/>
<keyword evidence="3" id="KW-1185">Reference proteome</keyword>
<sequence>MATTQSFFLNRFIDRLRGRTALSPAQSPFASFGALSFANERKAVSADADHTGVVGRVAKAALFTVDEARRRMKDFLHGSFEPSDSKEFTDYLKGNLLGLEKRFYANGQSQFHVVDKISRHSLKSTDIDPIKLSNAAIHRMSTKARQIDKAASVEASAAIAVRERLSPLLRSSIESGKPPFSSWDDVGFMMPQIVPGSAYTETNGRGYIGTQVAHCLSTAAETKELLIQKQRELSAELGRPVKFVFDRTLPPGSPILLADSKLVRAEMVHVSLGAAQMSRQFGVNQADHMRARLGEMPAISPNSTLMTVEAFKAKFAKKREVAEASNPAIEGPSYGGVALDKIVVQYSGGQPTLRGPGHALLEVNNHSAHSLPAGEYPKENAWGIPEGRISVDKDGNVRHLNNDGVEHNFDGPSFEPAPGNTAPTRWSLDGEQFSSQRDFHHARQQSSMSGYRSSEDVPANTAEQSSSLAHAM</sequence>
<evidence type="ECO:0000313" key="2">
    <source>
        <dbReference type="EMBL" id="RCK07859.1"/>
    </source>
</evidence>
<dbReference type="AlphaFoldDB" id="A0A367UI54"/>
<evidence type="ECO:0000313" key="3">
    <source>
        <dbReference type="Proteomes" id="UP000252419"/>
    </source>
</evidence>
<reference evidence="2 3" key="1">
    <citation type="submission" date="2014-07" db="EMBL/GenBank/DDBJ databases">
        <title>Draft genome sequence of Thalassospira xianhensis P-4 (MCCC 1A02616).</title>
        <authorList>
            <person name="Lai Q."/>
            <person name="Shao Z."/>
        </authorList>
    </citation>
    <scope>NUCLEOTIDE SEQUENCE [LARGE SCALE GENOMIC DNA]</scope>
    <source>
        <strain evidence="2 3">MCCC 1A02616</strain>
    </source>
</reference>
<comment type="caution">
    <text evidence="2">The sequence shown here is derived from an EMBL/GenBank/DDBJ whole genome shotgun (WGS) entry which is preliminary data.</text>
</comment>
<feature type="region of interest" description="Disordered" evidence="1">
    <location>
        <begin position="393"/>
        <end position="472"/>
    </location>
</feature>
<accession>A0A367UI54</accession>
<dbReference type="EMBL" id="JPWA01000001">
    <property type="protein sequence ID" value="RCK07859.1"/>
    <property type="molecule type" value="Genomic_DNA"/>
</dbReference>
<gene>
    <name evidence="2" type="ORF">TH5_02280</name>
</gene>
<name>A0A367UI54_9PROT</name>
<evidence type="ECO:0000256" key="1">
    <source>
        <dbReference type="SAM" id="MobiDB-lite"/>
    </source>
</evidence>
<dbReference type="RefSeq" id="WP_114120492.1">
    <property type="nucleotide sequence ID" value="NZ_JPWA01000001.1"/>
</dbReference>
<organism evidence="2 3">
    <name type="scientific">Thalassospira xianhensis MCCC 1A02616</name>
    <dbReference type="NCBI Taxonomy" id="1177929"/>
    <lineage>
        <taxon>Bacteria</taxon>
        <taxon>Pseudomonadati</taxon>
        <taxon>Pseudomonadota</taxon>
        <taxon>Alphaproteobacteria</taxon>
        <taxon>Rhodospirillales</taxon>
        <taxon>Thalassospiraceae</taxon>
        <taxon>Thalassospira</taxon>
    </lineage>
</organism>
<feature type="compositionally biased region" description="Polar residues" evidence="1">
    <location>
        <begin position="461"/>
        <end position="472"/>
    </location>
</feature>
<protein>
    <submittedName>
        <fullName evidence="2">Uncharacterized protein</fullName>
    </submittedName>
</protein>
<feature type="compositionally biased region" description="Basic and acidic residues" evidence="1">
    <location>
        <begin position="393"/>
        <end position="409"/>
    </location>
</feature>
<dbReference type="Proteomes" id="UP000252419">
    <property type="component" value="Unassembled WGS sequence"/>
</dbReference>